<gene>
    <name evidence="2" type="ORF">BEMITA_LOCUS13434</name>
</gene>
<dbReference type="EMBL" id="OU963870">
    <property type="protein sequence ID" value="CAH0395222.1"/>
    <property type="molecule type" value="Genomic_DNA"/>
</dbReference>
<proteinExistence type="predicted"/>
<accession>A0A9P0AMU6</accession>
<dbReference type="AlphaFoldDB" id="A0A9P0AMU6"/>
<organism evidence="2 3">
    <name type="scientific">Bemisia tabaci</name>
    <name type="common">Sweetpotato whitefly</name>
    <name type="synonym">Aleurodes tabaci</name>
    <dbReference type="NCBI Taxonomy" id="7038"/>
    <lineage>
        <taxon>Eukaryota</taxon>
        <taxon>Metazoa</taxon>
        <taxon>Ecdysozoa</taxon>
        <taxon>Arthropoda</taxon>
        <taxon>Hexapoda</taxon>
        <taxon>Insecta</taxon>
        <taxon>Pterygota</taxon>
        <taxon>Neoptera</taxon>
        <taxon>Paraneoptera</taxon>
        <taxon>Hemiptera</taxon>
        <taxon>Sternorrhyncha</taxon>
        <taxon>Aleyrodoidea</taxon>
        <taxon>Aleyrodidae</taxon>
        <taxon>Aleyrodinae</taxon>
        <taxon>Bemisia</taxon>
    </lineage>
</organism>
<sequence length="107" mass="11954">MRSSDDKQDTMVEVKTDEEAWQAHCSNELELLKLHPRWSTQSSKFESTSYALSTLGGMSALACMTPLVEEFPVLQDCCRQNTTAHTHHTSFHESGTQRHDATAISIG</sequence>
<keyword evidence="3" id="KW-1185">Reference proteome</keyword>
<evidence type="ECO:0000256" key="1">
    <source>
        <dbReference type="SAM" id="MobiDB-lite"/>
    </source>
</evidence>
<protein>
    <submittedName>
        <fullName evidence="2">Uncharacterized protein</fullName>
    </submittedName>
</protein>
<reference evidence="2" key="1">
    <citation type="submission" date="2021-12" db="EMBL/GenBank/DDBJ databases">
        <authorList>
            <person name="King R."/>
        </authorList>
    </citation>
    <scope>NUCLEOTIDE SEQUENCE</scope>
</reference>
<dbReference type="Proteomes" id="UP001152759">
    <property type="component" value="Chromosome 9"/>
</dbReference>
<name>A0A9P0AMU6_BEMTA</name>
<feature type="region of interest" description="Disordered" evidence="1">
    <location>
        <begin position="86"/>
        <end position="107"/>
    </location>
</feature>
<evidence type="ECO:0000313" key="2">
    <source>
        <dbReference type="EMBL" id="CAH0395222.1"/>
    </source>
</evidence>
<evidence type="ECO:0000313" key="3">
    <source>
        <dbReference type="Proteomes" id="UP001152759"/>
    </source>
</evidence>